<evidence type="ECO:0000256" key="4">
    <source>
        <dbReference type="ARBA" id="ARBA00022723"/>
    </source>
</evidence>
<feature type="domain" description="E3 ubiquitin-protein ligase RNF126-like zinc-ribbon" evidence="9">
    <location>
        <begin position="23"/>
        <end position="57"/>
    </location>
</feature>
<name>A0A0E0B7I2_9ORYZ</name>
<evidence type="ECO:0000259" key="9">
    <source>
        <dbReference type="Pfam" id="PF14369"/>
    </source>
</evidence>
<protein>
    <recommendedName>
        <fullName evidence="2">RING-type E3 ubiquitin transferase</fullName>
        <ecNumber evidence="2">2.3.2.27</ecNumber>
    </recommendedName>
</protein>
<evidence type="ECO:0000313" key="11">
    <source>
        <dbReference type="Proteomes" id="UP000026961"/>
    </source>
</evidence>
<dbReference type="Gramene" id="OGLUM10G01450.1">
    <property type="protein sequence ID" value="OGLUM10G01450.1"/>
    <property type="gene ID" value="OGLUM10G01450"/>
</dbReference>
<keyword evidence="3" id="KW-0808">Transferase</keyword>
<evidence type="ECO:0000256" key="2">
    <source>
        <dbReference type="ARBA" id="ARBA00012483"/>
    </source>
</evidence>
<evidence type="ECO:0000256" key="6">
    <source>
        <dbReference type="ARBA" id="ARBA00022786"/>
    </source>
</evidence>
<evidence type="ECO:0000256" key="7">
    <source>
        <dbReference type="ARBA" id="ARBA00022833"/>
    </source>
</evidence>
<keyword evidence="7" id="KW-0862">Zinc</keyword>
<evidence type="ECO:0000256" key="5">
    <source>
        <dbReference type="ARBA" id="ARBA00022771"/>
    </source>
</evidence>
<dbReference type="GO" id="GO:0008270">
    <property type="term" value="F:zinc ion binding"/>
    <property type="evidence" value="ECO:0007669"/>
    <property type="project" value="UniProtKB-KW"/>
</dbReference>
<keyword evidence="11" id="KW-1185">Reference proteome</keyword>
<evidence type="ECO:0000256" key="8">
    <source>
        <dbReference type="SAM" id="MobiDB-lite"/>
    </source>
</evidence>
<reference evidence="10" key="1">
    <citation type="submission" date="2015-04" db="UniProtKB">
        <authorList>
            <consortium name="EnsemblPlants"/>
        </authorList>
    </citation>
    <scope>IDENTIFICATION</scope>
</reference>
<reference evidence="10" key="2">
    <citation type="submission" date="2018-05" db="EMBL/GenBank/DDBJ databases">
        <title>OgluRS3 (Oryza glumaepatula Reference Sequence Version 3).</title>
        <authorList>
            <person name="Zhang J."/>
            <person name="Kudrna D."/>
            <person name="Lee S."/>
            <person name="Talag J."/>
            <person name="Welchert J."/>
            <person name="Wing R.A."/>
        </authorList>
    </citation>
    <scope>NUCLEOTIDE SEQUENCE [LARGE SCALE GENOMIC DNA]</scope>
</reference>
<accession>A0A0E0B7I2</accession>
<keyword evidence="4" id="KW-0479">Metal-binding</keyword>
<organism evidence="10">
    <name type="scientific">Oryza glumipatula</name>
    <dbReference type="NCBI Taxonomy" id="40148"/>
    <lineage>
        <taxon>Eukaryota</taxon>
        <taxon>Viridiplantae</taxon>
        <taxon>Streptophyta</taxon>
        <taxon>Embryophyta</taxon>
        <taxon>Tracheophyta</taxon>
        <taxon>Spermatophyta</taxon>
        <taxon>Magnoliopsida</taxon>
        <taxon>Liliopsida</taxon>
        <taxon>Poales</taxon>
        <taxon>Poaceae</taxon>
        <taxon>BOP clade</taxon>
        <taxon>Oryzoideae</taxon>
        <taxon>Oryzeae</taxon>
        <taxon>Oryzinae</taxon>
        <taxon>Oryza</taxon>
    </lineage>
</organism>
<keyword evidence="5" id="KW-0863">Zinc-finger</keyword>
<feature type="region of interest" description="Disordered" evidence="8">
    <location>
        <begin position="1"/>
        <end position="22"/>
    </location>
</feature>
<dbReference type="Pfam" id="PF14369">
    <property type="entry name" value="Zn_ribbon_19"/>
    <property type="match status" value="1"/>
</dbReference>
<evidence type="ECO:0000313" key="10">
    <source>
        <dbReference type="EnsemblPlants" id="OGLUM10G01450.1"/>
    </source>
</evidence>
<sequence>MASSPSSSFSSSPSAVGAAPASSSYWCYSCDPFVRAAPHEDSAVAYPNYGGGILEEMGAPHRAPPTSATRARTTPKTCTCDGHVALTQRRRPMTARCSTPSSCFAAPPLP</sequence>
<evidence type="ECO:0000256" key="1">
    <source>
        <dbReference type="ARBA" id="ARBA00000900"/>
    </source>
</evidence>
<dbReference type="STRING" id="40148.A0A0E0B7I2"/>
<dbReference type="HOGENOM" id="CLU_2174911_0_0_1"/>
<proteinExistence type="predicted"/>
<dbReference type="EC" id="2.3.2.27" evidence="2"/>
<comment type="catalytic activity">
    <reaction evidence="1">
        <text>S-ubiquitinyl-[E2 ubiquitin-conjugating enzyme]-L-cysteine + [acceptor protein]-L-lysine = [E2 ubiquitin-conjugating enzyme]-L-cysteine + N(6)-ubiquitinyl-[acceptor protein]-L-lysine.</text>
        <dbReference type="EC" id="2.3.2.27"/>
    </reaction>
</comment>
<dbReference type="InterPro" id="IPR039525">
    <property type="entry name" value="RNF126-like_zinc-ribbon"/>
</dbReference>
<keyword evidence="6" id="KW-0833">Ubl conjugation pathway</keyword>
<dbReference type="Proteomes" id="UP000026961">
    <property type="component" value="Chromosome 10"/>
</dbReference>
<dbReference type="AlphaFoldDB" id="A0A0E0B7I2"/>
<dbReference type="GO" id="GO:0061630">
    <property type="term" value="F:ubiquitin protein ligase activity"/>
    <property type="evidence" value="ECO:0007669"/>
    <property type="project" value="UniProtKB-EC"/>
</dbReference>
<dbReference type="EnsemblPlants" id="OGLUM10G01450.1">
    <property type="protein sequence ID" value="OGLUM10G01450.1"/>
    <property type="gene ID" value="OGLUM10G01450"/>
</dbReference>
<evidence type="ECO:0000256" key="3">
    <source>
        <dbReference type="ARBA" id="ARBA00022679"/>
    </source>
</evidence>